<feature type="region of interest" description="Disordered" evidence="1">
    <location>
        <begin position="1"/>
        <end position="48"/>
    </location>
</feature>
<dbReference type="Gene3D" id="3.10.10.10">
    <property type="entry name" value="HIV Type 1 Reverse Transcriptase, subunit A, domain 1"/>
    <property type="match status" value="1"/>
</dbReference>
<dbReference type="InterPro" id="IPR043128">
    <property type="entry name" value="Rev_trsase/Diguanyl_cyclase"/>
</dbReference>
<feature type="compositionally biased region" description="Basic and acidic residues" evidence="1">
    <location>
        <begin position="299"/>
        <end position="311"/>
    </location>
</feature>
<feature type="compositionally biased region" description="Basic and acidic residues" evidence="1">
    <location>
        <begin position="21"/>
        <end position="32"/>
    </location>
</feature>
<evidence type="ECO:0000313" key="3">
    <source>
        <dbReference type="EMBL" id="MBW0487653.1"/>
    </source>
</evidence>
<proteinExistence type="predicted"/>
<dbReference type="InterPro" id="IPR053134">
    <property type="entry name" value="RNA-dir_DNA_polymerase"/>
</dbReference>
<sequence length="713" mass="82963">MENGQQEVQPSIPLGRTWGKLPEDMSQRDRLQRPYGNPQRLESRKTIKTPEVRANRIRENQATIQAIEEQLTQIGNTQIPKQQISGQESPLFTIPGSFQEKKRIQGKKEDLFQPKEERVRPNEPEAFGFGEESTQEPEIVVHTSRISSPINRNMTPTQIEHNVVTPESNLHSDSLWLQMSQFFEKTQKQFLELQASHVRMKKLTASMDKIVKTLQEGHSQFSKASEETNKRLKKVFEEQHHRKRDRDCLDKDINKLLNISHNMKPQPQGHAKKKVYAIEKVPEEESHTEGSESEFMGDSIREKSDKDQDPREEFLVEYQEETPLEIKVIQLKAGMLQDTANKYLCKHTQASQTFLVTPTRGMEYIHGTATKMTVCIENAHKPLIIDSGAHFSMVSRNYLDHHFQNWEKKLSPTKAKNFKSESGKMTSIGKIIKEKIIPHWKGNIRINPEFVVLGDLYIQAFLLGTDYQRMEGQFSNTLTSKQKLSLLKRLRKNRPAFAIGEEPLGKIRGHDIESYLDVERPYQPMLRRPPYPASMGTRKEIEKQIKELLEIDVIRRIGHKEVVKITTSVLITWNDGKYRFCGDFRALNNYKKADRYPIPRIPHALEKLAKANYITKMDCMKGFIKNGVKPNSIKLLRIICHMGIYEYTRMPFGIKNAPSHFQRMMDTIFQEEALEGWMVVYIDDIIIYSETWEYHVQYIEIVLSRTHQSENFT</sequence>
<dbReference type="InterPro" id="IPR043502">
    <property type="entry name" value="DNA/RNA_pol_sf"/>
</dbReference>
<dbReference type="Gene3D" id="3.30.70.270">
    <property type="match status" value="1"/>
</dbReference>
<dbReference type="PANTHER" id="PTHR24559">
    <property type="entry name" value="TRANSPOSON TY3-I GAG-POL POLYPROTEIN"/>
    <property type="match status" value="1"/>
</dbReference>
<comment type="caution">
    <text evidence="3">The sequence shown here is derived from an EMBL/GenBank/DDBJ whole genome shotgun (WGS) entry which is preliminary data.</text>
</comment>
<organism evidence="3 4">
    <name type="scientific">Austropuccinia psidii MF-1</name>
    <dbReference type="NCBI Taxonomy" id="1389203"/>
    <lineage>
        <taxon>Eukaryota</taxon>
        <taxon>Fungi</taxon>
        <taxon>Dikarya</taxon>
        <taxon>Basidiomycota</taxon>
        <taxon>Pucciniomycotina</taxon>
        <taxon>Pucciniomycetes</taxon>
        <taxon>Pucciniales</taxon>
        <taxon>Sphaerophragmiaceae</taxon>
        <taxon>Austropuccinia</taxon>
    </lineage>
</organism>
<dbReference type="EMBL" id="AVOT02009235">
    <property type="protein sequence ID" value="MBW0487653.1"/>
    <property type="molecule type" value="Genomic_DNA"/>
</dbReference>
<dbReference type="AlphaFoldDB" id="A0A9Q3CPG2"/>
<dbReference type="CDD" id="cd01647">
    <property type="entry name" value="RT_LTR"/>
    <property type="match status" value="1"/>
</dbReference>
<reference evidence="3" key="1">
    <citation type="submission" date="2021-03" db="EMBL/GenBank/DDBJ databases">
        <title>Draft genome sequence of rust myrtle Austropuccinia psidii MF-1, a brazilian biotype.</title>
        <authorList>
            <person name="Quecine M.C."/>
            <person name="Pachon D.M.R."/>
            <person name="Bonatelli M.L."/>
            <person name="Correr F.H."/>
            <person name="Franceschini L.M."/>
            <person name="Leite T.F."/>
            <person name="Margarido G.R.A."/>
            <person name="Almeida C.A."/>
            <person name="Ferrarezi J.A."/>
            <person name="Labate C.A."/>
        </authorList>
    </citation>
    <scope>NUCLEOTIDE SEQUENCE</scope>
    <source>
        <strain evidence="3">MF-1</strain>
    </source>
</reference>
<feature type="region of interest" description="Disordered" evidence="1">
    <location>
        <begin position="117"/>
        <end position="136"/>
    </location>
</feature>
<accession>A0A9Q3CPG2</accession>
<gene>
    <name evidence="3" type="ORF">O181_027368</name>
</gene>
<dbReference type="SUPFAM" id="SSF56672">
    <property type="entry name" value="DNA/RNA polymerases"/>
    <property type="match status" value="1"/>
</dbReference>
<feature type="domain" description="Reverse transcriptase" evidence="2">
    <location>
        <begin position="575"/>
        <end position="708"/>
    </location>
</feature>
<feature type="region of interest" description="Disordered" evidence="1">
    <location>
        <begin position="282"/>
        <end position="311"/>
    </location>
</feature>
<keyword evidence="4" id="KW-1185">Reference proteome</keyword>
<evidence type="ECO:0000259" key="2">
    <source>
        <dbReference type="Pfam" id="PF00078"/>
    </source>
</evidence>
<evidence type="ECO:0000313" key="4">
    <source>
        <dbReference type="Proteomes" id="UP000765509"/>
    </source>
</evidence>
<dbReference type="Proteomes" id="UP000765509">
    <property type="component" value="Unassembled WGS sequence"/>
</dbReference>
<dbReference type="InterPro" id="IPR000477">
    <property type="entry name" value="RT_dom"/>
</dbReference>
<protein>
    <recommendedName>
        <fullName evidence="2">Reverse transcriptase domain-containing protein</fullName>
    </recommendedName>
</protein>
<dbReference type="PANTHER" id="PTHR24559:SF454">
    <property type="entry name" value="RIBONUCLEASE H"/>
    <property type="match status" value="1"/>
</dbReference>
<name>A0A9Q3CPG2_9BASI</name>
<dbReference type="Pfam" id="PF00078">
    <property type="entry name" value="RVT_1"/>
    <property type="match status" value="1"/>
</dbReference>
<evidence type="ECO:0000256" key="1">
    <source>
        <dbReference type="SAM" id="MobiDB-lite"/>
    </source>
</evidence>